<dbReference type="PANTHER" id="PTHR30461:SF23">
    <property type="entry name" value="DNA RECOMBINASE-RELATED"/>
    <property type="match status" value="1"/>
</dbReference>
<accession>A0A1I6WHF6</accession>
<evidence type="ECO:0000259" key="2">
    <source>
        <dbReference type="PROSITE" id="PS51736"/>
    </source>
</evidence>
<dbReference type="GO" id="GO:0000150">
    <property type="term" value="F:DNA strand exchange activity"/>
    <property type="evidence" value="ECO:0007669"/>
    <property type="project" value="InterPro"/>
</dbReference>
<dbReference type="CDD" id="cd00338">
    <property type="entry name" value="Ser_Recombinase"/>
    <property type="match status" value="1"/>
</dbReference>
<dbReference type="InterPro" id="IPR006119">
    <property type="entry name" value="Resolv_N"/>
</dbReference>
<feature type="domain" description="Recombinase" evidence="3">
    <location>
        <begin position="156"/>
        <end position="295"/>
    </location>
</feature>
<dbReference type="PANTHER" id="PTHR30461">
    <property type="entry name" value="DNA-INVERTASE FROM LAMBDOID PROPHAGE"/>
    <property type="match status" value="1"/>
</dbReference>
<dbReference type="SMART" id="SM00857">
    <property type="entry name" value="Resolvase"/>
    <property type="match status" value="1"/>
</dbReference>
<dbReference type="Gene3D" id="3.90.1750.20">
    <property type="entry name" value="Putative Large Serine Recombinase, Chain B, Domain 2"/>
    <property type="match status" value="1"/>
</dbReference>
<dbReference type="RefSeq" id="WP_143015455.1">
    <property type="nucleotide sequence ID" value="NZ_FNCL01000025.1"/>
</dbReference>
<sequence>MIRSTTGVRRAAIYARYSTDKQEDTSIEDQLRMARDHCEGEGYEVVEVYTDHAMTGRKKNRPGFLKLLADTETGVFDTIVIEAVDRLSRNLTHTLEAWDLFKFQGIQLYSVTEGPQSFVTVLLQGYGAQMFSEMIGVHTKRGMQGALARNRTHSSAYGYDIVEDAAPGEPNRRINPDEAVVLRRIFEDTAEGLSAVTIARTLNAEGVPAPKGGTWDASTIRGHAARGNGILHNTLYLGRAVTCATTRHYHPKTGVKRTEVTPLDKREQEIPGLRIISDELWERSRTQITRAAQRVSGKPGGANPEAARRNRYLLSGLMVCGCCGANYVKDSATSFRCNEARKHACENRVSISQKRIERRVFGRIRDAFRSPEMLEAFSEALEAERRKIEDSDPRREIGRLQQRLGKAESARKAILNAIEGGAPFAPYRARSEEVEAEIADLEQALRRLRAKAETAAAAMPEPAALFEGAIERMELLLGDPDLVGQANQFLHQIIQRIVLVPDAQAEHGLSVKLETDFAALLAPELDGIPPAHLVC</sequence>
<dbReference type="Pfam" id="PF07508">
    <property type="entry name" value="Recombinase"/>
    <property type="match status" value="1"/>
</dbReference>
<dbReference type="Gene3D" id="3.40.50.1390">
    <property type="entry name" value="Resolvase, N-terminal catalytic domain"/>
    <property type="match status" value="1"/>
</dbReference>
<gene>
    <name evidence="4" type="ORF">SAMN04488050_1226</name>
</gene>
<dbReference type="Pfam" id="PF13408">
    <property type="entry name" value="Zn_ribbon_recom"/>
    <property type="match status" value="1"/>
</dbReference>
<feature type="coiled-coil region" evidence="1">
    <location>
        <begin position="431"/>
        <end position="458"/>
    </location>
</feature>
<evidence type="ECO:0000313" key="4">
    <source>
        <dbReference type="EMBL" id="SFT25407.1"/>
    </source>
</evidence>
<dbReference type="Proteomes" id="UP000199392">
    <property type="component" value="Unassembled WGS sequence"/>
</dbReference>
<dbReference type="PROSITE" id="PS51737">
    <property type="entry name" value="RECOMBINASE_DNA_BIND"/>
    <property type="match status" value="1"/>
</dbReference>
<dbReference type="STRING" id="311180.SAMN04488050_1226"/>
<dbReference type="Pfam" id="PF00239">
    <property type="entry name" value="Resolvase"/>
    <property type="match status" value="1"/>
</dbReference>
<evidence type="ECO:0000313" key="5">
    <source>
        <dbReference type="Proteomes" id="UP000199392"/>
    </source>
</evidence>
<dbReference type="InterPro" id="IPR038109">
    <property type="entry name" value="DNA_bind_recomb_sf"/>
</dbReference>
<keyword evidence="1" id="KW-0175">Coiled coil</keyword>
<evidence type="ECO:0000256" key="1">
    <source>
        <dbReference type="SAM" id="Coils"/>
    </source>
</evidence>
<dbReference type="InterPro" id="IPR025827">
    <property type="entry name" value="Zn_ribbon_recom_dom"/>
</dbReference>
<name>A0A1I6WHF6_9RHOB</name>
<keyword evidence="5" id="KW-1185">Reference proteome</keyword>
<dbReference type="InterPro" id="IPR036162">
    <property type="entry name" value="Resolvase-like_N_sf"/>
</dbReference>
<evidence type="ECO:0000259" key="3">
    <source>
        <dbReference type="PROSITE" id="PS51737"/>
    </source>
</evidence>
<reference evidence="5" key="1">
    <citation type="submission" date="2016-10" db="EMBL/GenBank/DDBJ databases">
        <authorList>
            <person name="Varghese N."/>
            <person name="Submissions S."/>
        </authorList>
    </citation>
    <scope>NUCLEOTIDE SEQUENCE [LARGE SCALE GENOMIC DNA]</scope>
    <source>
        <strain evidence="5">DSM 26894</strain>
    </source>
</reference>
<dbReference type="InterPro" id="IPR011109">
    <property type="entry name" value="DNA_bind_recombinase_dom"/>
</dbReference>
<proteinExistence type="predicted"/>
<organism evidence="4 5">
    <name type="scientific">Alloyangia pacifica</name>
    <dbReference type="NCBI Taxonomy" id="311180"/>
    <lineage>
        <taxon>Bacteria</taxon>
        <taxon>Pseudomonadati</taxon>
        <taxon>Pseudomonadota</taxon>
        <taxon>Alphaproteobacteria</taxon>
        <taxon>Rhodobacterales</taxon>
        <taxon>Roseobacteraceae</taxon>
        <taxon>Alloyangia</taxon>
    </lineage>
</organism>
<dbReference type="SUPFAM" id="SSF53041">
    <property type="entry name" value="Resolvase-like"/>
    <property type="match status" value="1"/>
</dbReference>
<feature type="domain" description="Resolvase/invertase-type recombinase catalytic" evidence="2">
    <location>
        <begin position="10"/>
        <end position="158"/>
    </location>
</feature>
<dbReference type="GO" id="GO:0003677">
    <property type="term" value="F:DNA binding"/>
    <property type="evidence" value="ECO:0007669"/>
    <property type="project" value="InterPro"/>
</dbReference>
<dbReference type="EMBL" id="FOZW01000022">
    <property type="protein sequence ID" value="SFT25407.1"/>
    <property type="molecule type" value="Genomic_DNA"/>
</dbReference>
<dbReference type="PROSITE" id="PS51736">
    <property type="entry name" value="RECOMBINASES_3"/>
    <property type="match status" value="1"/>
</dbReference>
<dbReference type="InterPro" id="IPR050639">
    <property type="entry name" value="SSR_resolvase"/>
</dbReference>
<dbReference type="AlphaFoldDB" id="A0A1I6WHF6"/>
<protein>
    <submittedName>
        <fullName evidence="4">Site-specific DNA recombinase</fullName>
    </submittedName>
</protein>
<dbReference type="OrthoDB" id="7277848at2"/>